<reference evidence="11" key="1">
    <citation type="submission" date="2016-07" db="EMBL/GenBank/DDBJ databases">
        <authorList>
            <person name="Bretaudeau A."/>
        </authorList>
    </citation>
    <scope>NUCLEOTIDE SEQUENCE</scope>
    <source>
        <strain evidence="11">Rice</strain>
        <tissue evidence="11">Whole body</tissue>
    </source>
</reference>
<evidence type="ECO:0000256" key="7">
    <source>
        <dbReference type="ARBA" id="ARBA00023098"/>
    </source>
</evidence>
<organism evidence="11">
    <name type="scientific">Spodoptera frugiperda</name>
    <name type="common">Fall armyworm</name>
    <dbReference type="NCBI Taxonomy" id="7108"/>
    <lineage>
        <taxon>Eukaryota</taxon>
        <taxon>Metazoa</taxon>
        <taxon>Ecdysozoa</taxon>
        <taxon>Arthropoda</taxon>
        <taxon>Hexapoda</taxon>
        <taxon>Insecta</taxon>
        <taxon>Pterygota</taxon>
        <taxon>Neoptera</taxon>
        <taxon>Endopterygota</taxon>
        <taxon>Lepidoptera</taxon>
        <taxon>Glossata</taxon>
        <taxon>Ditrysia</taxon>
        <taxon>Noctuoidea</taxon>
        <taxon>Noctuidae</taxon>
        <taxon>Amphipyrinae</taxon>
        <taxon>Spodoptera</taxon>
    </lineage>
</organism>
<dbReference type="GO" id="GO:0030148">
    <property type="term" value="P:sphingolipid biosynthetic process"/>
    <property type="evidence" value="ECO:0007669"/>
    <property type="project" value="TreeGrafter"/>
</dbReference>
<feature type="transmembrane region" description="Helical" evidence="10">
    <location>
        <begin position="495"/>
        <end position="516"/>
    </location>
</feature>
<feature type="transmembrane region" description="Helical" evidence="10">
    <location>
        <begin position="428"/>
        <end position="450"/>
    </location>
</feature>
<keyword evidence="6 10" id="KW-1133">Transmembrane helix</keyword>
<dbReference type="InterPro" id="IPR002076">
    <property type="entry name" value="ELO_fam"/>
</dbReference>
<evidence type="ECO:0000256" key="2">
    <source>
        <dbReference type="ARBA" id="ARBA00022516"/>
    </source>
</evidence>
<dbReference type="GO" id="GO:0034626">
    <property type="term" value="P:fatty acid elongation, polyunsaturated fatty acid"/>
    <property type="evidence" value="ECO:0007669"/>
    <property type="project" value="TreeGrafter"/>
</dbReference>
<feature type="transmembrane region" description="Helical" evidence="10">
    <location>
        <begin position="403"/>
        <end position="422"/>
    </location>
</feature>
<dbReference type="GO" id="GO:0019367">
    <property type="term" value="P:fatty acid elongation, saturated fatty acid"/>
    <property type="evidence" value="ECO:0007669"/>
    <property type="project" value="TreeGrafter"/>
</dbReference>
<evidence type="ECO:0000256" key="10">
    <source>
        <dbReference type="RuleBase" id="RU361115"/>
    </source>
</evidence>
<feature type="transmembrane region" description="Helical" evidence="10">
    <location>
        <begin position="289"/>
        <end position="309"/>
    </location>
</feature>
<dbReference type="PROSITE" id="PS01188">
    <property type="entry name" value="ELO"/>
    <property type="match status" value="2"/>
</dbReference>
<gene>
    <name evidence="11" type="ORF">SFRICE_028706</name>
</gene>
<feature type="transmembrane region" description="Helical" evidence="10">
    <location>
        <begin position="109"/>
        <end position="128"/>
    </location>
</feature>
<sequence>MHRLQNESFWDFKGKVDFVDEWFLMKSPVPVITITATYLYFVLKVGPEYMKSRKPYNLNNIIILYNIFQVFASVYLFYLCTQLMLANGFVGKTCLLEKEQTRRDITNAMYYYFLAKISELLDTVFFVLRKKDSQVTFLHVYHHAMMVVISWSILKYEPIYLTIYIRNVNSFVHMIMYTYYCLSAVPALKNYLWWKKYITKLQLVQFISILVHFVMTLMKSECTPSFWSCFIVVFNASLFIVLFGKFYVESYMNKEKRRAEKENQNVQNFDKIKNYDEIKNNCNADFVDTWFLMGSPIAVAIILTSYLLFVLKIGPAFMMKRAPYQLSNVLLLYNAVQVGVSCFLFHKCFTMLVENGVVPKTCLMETDYSRRSITTAMYCYLLAKVSELLDTIFFILRKKNNQVTFLHVYHHAVMVFVTWTALKYEPTFALVFMGMLNSFVHIVMYTYYGLSAYPNLVKYLWWKKYITKLQLLQFVLVLLQFATAFATSSCPPSKIMFASMIFNGLLFIYLFGSFYINTYNRRNKKVNIAKETDGSKNMKEDFNGIQKEDGKNEMKISKDEKVTDGNDYTSAAIKLNDKYCFTFNLQTKKLL</sequence>
<dbReference type="EC" id="2.3.1.199" evidence="10"/>
<evidence type="ECO:0000256" key="6">
    <source>
        <dbReference type="ARBA" id="ARBA00022989"/>
    </source>
</evidence>
<keyword evidence="2 10" id="KW-0444">Lipid biosynthesis</keyword>
<keyword evidence="4 10" id="KW-0812">Transmembrane</keyword>
<accession>A0A2H1VQJ9</accession>
<comment type="subcellular location">
    <subcellularLocation>
        <location evidence="1">Membrane</location>
        <topology evidence="1">Multi-pass membrane protein</topology>
    </subcellularLocation>
</comment>
<feature type="transmembrane region" description="Helical" evidence="10">
    <location>
        <begin position="471"/>
        <end position="489"/>
    </location>
</feature>
<evidence type="ECO:0000256" key="9">
    <source>
        <dbReference type="ARBA" id="ARBA00023160"/>
    </source>
</evidence>
<evidence type="ECO:0000256" key="4">
    <source>
        <dbReference type="ARBA" id="ARBA00022692"/>
    </source>
</evidence>
<dbReference type="PANTHER" id="PTHR11157:SF103">
    <property type="entry name" value="ELONGATION OF VERY LONG CHAIN FATTY ACIDS PROTEIN"/>
    <property type="match status" value="1"/>
</dbReference>
<dbReference type="GO" id="GO:0034625">
    <property type="term" value="P:fatty acid elongation, monounsaturated fatty acid"/>
    <property type="evidence" value="ECO:0007669"/>
    <property type="project" value="TreeGrafter"/>
</dbReference>
<comment type="similarity">
    <text evidence="10">Belongs to the ELO family.</text>
</comment>
<proteinExistence type="inferred from homology"/>
<dbReference type="EMBL" id="ODYU01003837">
    <property type="protein sequence ID" value="SOQ43090.1"/>
    <property type="molecule type" value="Genomic_DNA"/>
</dbReference>
<dbReference type="PANTHER" id="PTHR11157">
    <property type="entry name" value="FATTY ACID ACYL TRANSFERASE-RELATED"/>
    <property type="match status" value="1"/>
</dbReference>
<feature type="transmembrane region" description="Helical" evidence="10">
    <location>
        <begin position="63"/>
        <end position="89"/>
    </location>
</feature>
<dbReference type="InterPro" id="IPR030457">
    <property type="entry name" value="ELO_CS"/>
</dbReference>
<keyword evidence="5 10" id="KW-0276">Fatty acid metabolism</keyword>
<dbReference type="GO" id="GO:0009922">
    <property type="term" value="F:fatty acid elongase activity"/>
    <property type="evidence" value="ECO:0007669"/>
    <property type="project" value="UniProtKB-EC"/>
</dbReference>
<protein>
    <recommendedName>
        <fullName evidence="10">Elongation of very long chain fatty acids protein</fullName>
        <ecNumber evidence="10">2.3.1.199</ecNumber>
    </recommendedName>
    <alternativeName>
        <fullName evidence="10">Very-long-chain 3-oxoacyl-CoA synthase</fullName>
    </alternativeName>
</protein>
<keyword evidence="9 10" id="KW-0275">Fatty acid biosynthesis</keyword>
<feature type="transmembrane region" description="Helical" evidence="10">
    <location>
        <begin position="135"/>
        <end position="154"/>
    </location>
</feature>
<dbReference type="Pfam" id="PF01151">
    <property type="entry name" value="ELO"/>
    <property type="match status" value="2"/>
</dbReference>
<name>A0A2H1VQJ9_SPOFR</name>
<comment type="caution">
    <text evidence="10">Lacks conserved residue(s) required for the propagation of feature annotation.</text>
</comment>
<keyword evidence="7 10" id="KW-0443">Lipid metabolism</keyword>
<comment type="catalytic activity">
    <reaction evidence="10">
        <text>a very-long-chain acyl-CoA + malonyl-CoA + H(+) = a very-long-chain 3-oxoacyl-CoA + CO2 + CoA</text>
        <dbReference type="Rhea" id="RHEA:32727"/>
        <dbReference type="ChEBI" id="CHEBI:15378"/>
        <dbReference type="ChEBI" id="CHEBI:16526"/>
        <dbReference type="ChEBI" id="CHEBI:57287"/>
        <dbReference type="ChEBI" id="CHEBI:57384"/>
        <dbReference type="ChEBI" id="CHEBI:90725"/>
        <dbReference type="ChEBI" id="CHEBI:90736"/>
        <dbReference type="EC" id="2.3.1.199"/>
    </reaction>
</comment>
<evidence type="ECO:0000256" key="3">
    <source>
        <dbReference type="ARBA" id="ARBA00022679"/>
    </source>
</evidence>
<evidence type="ECO:0000256" key="8">
    <source>
        <dbReference type="ARBA" id="ARBA00023136"/>
    </source>
</evidence>
<keyword evidence="3 10" id="KW-0808">Transferase</keyword>
<keyword evidence="8 10" id="KW-0472">Membrane</keyword>
<dbReference type="AlphaFoldDB" id="A0A2H1VQJ9"/>
<evidence type="ECO:0000256" key="1">
    <source>
        <dbReference type="ARBA" id="ARBA00004141"/>
    </source>
</evidence>
<feature type="transmembrane region" description="Helical" evidence="10">
    <location>
        <begin position="329"/>
        <end position="346"/>
    </location>
</feature>
<feature type="transmembrane region" description="Helical" evidence="10">
    <location>
        <begin position="224"/>
        <end position="248"/>
    </location>
</feature>
<dbReference type="GO" id="GO:0005789">
    <property type="term" value="C:endoplasmic reticulum membrane"/>
    <property type="evidence" value="ECO:0007669"/>
    <property type="project" value="TreeGrafter"/>
</dbReference>
<evidence type="ECO:0000256" key="5">
    <source>
        <dbReference type="ARBA" id="ARBA00022832"/>
    </source>
</evidence>
<dbReference type="GO" id="GO:0042761">
    <property type="term" value="P:very long-chain fatty acid biosynthetic process"/>
    <property type="evidence" value="ECO:0007669"/>
    <property type="project" value="TreeGrafter"/>
</dbReference>
<feature type="transmembrane region" description="Helical" evidence="10">
    <location>
        <begin position="174"/>
        <end position="194"/>
    </location>
</feature>
<evidence type="ECO:0000313" key="11">
    <source>
        <dbReference type="EMBL" id="SOQ43090.1"/>
    </source>
</evidence>
<feature type="transmembrane region" description="Helical" evidence="10">
    <location>
        <begin position="22"/>
        <end position="43"/>
    </location>
</feature>